<keyword evidence="2" id="KW-1185">Reference proteome</keyword>
<dbReference type="EMBL" id="JALIDZ010000002">
    <property type="protein sequence ID" value="MCT8971204.1"/>
    <property type="molecule type" value="Genomic_DNA"/>
</dbReference>
<reference evidence="1 2" key="1">
    <citation type="submission" date="2022-04" db="EMBL/GenBank/DDBJ databases">
        <authorList>
            <person name="Ye Y.-Q."/>
            <person name="Du Z.-J."/>
        </authorList>
    </citation>
    <scope>NUCLEOTIDE SEQUENCE [LARGE SCALE GENOMIC DNA]</scope>
    <source>
        <strain evidence="1 2">A6E488</strain>
    </source>
</reference>
<evidence type="ECO:0000313" key="1">
    <source>
        <dbReference type="EMBL" id="MCT8971204.1"/>
    </source>
</evidence>
<name>A0AAW5QWC2_9HYPH</name>
<proteinExistence type="predicted"/>
<organism evidence="1 2">
    <name type="scientific">Microbaculum marinisediminis</name>
    <dbReference type="NCBI Taxonomy" id="2931392"/>
    <lineage>
        <taxon>Bacteria</taxon>
        <taxon>Pseudomonadati</taxon>
        <taxon>Pseudomonadota</taxon>
        <taxon>Alphaproteobacteria</taxon>
        <taxon>Hyphomicrobiales</taxon>
        <taxon>Tepidamorphaceae</taxon>
        <taxon>Microbaculum</taxon>
    </lineage>
</organism>
<accession>A0AAW5QWC2</accession>
<gene>
    <name evidence="1" type="ORF">MUB46_04950</name>
</gene>
<evidence type="ECO:0000313" key="2">
    <source>
        <dbReference type="Proteomes" id="UP001320898"/>
    </source>
</evidence>
<dbReference type="RefSeq" id="WP_261614773.1">
    <property type="nucleotide sequence ID" value="NZ_JALIDZ010000002.1"/>
</dbReference>
<dbReference type="Proteomes" id="UP001320898">
    <property type="component" value="Unassembled WGS sequence"/>
</dbReference>
<comment type="caution">
    <text evidence="1">The sequence shown here is derived from an EMBL/GenBank/DDBJ whole genome shotgun (WGS) entry which is preliminary data.</text>
</comment>
<sequence>MARDEAGIIMPTEHTITEVRITPARTVYDDDGAPVSLPRTISFRCDPVAVGQGLGGKALPHRGTVQVEPDRPGSGATMDAFLSRAVPIAADGKTMTVADILAAAGLSLEGKDGA</sequence>
<dbReference type="AlphaFoldDB" id="A0AAW5QWC2"/>
<protein>
    <submittedName>
        <fullName evidence="1">Uncharacterized protein</fullName>
    </submittedName>
</protein>